<sequence>MFTTGTDNDNGLGNNIRIKKGFWLNSVEKGSINFSDMLQIPMRAPQLQLQLQKIKLVMDFYISFKFDVVATMCLEFAYNILDSFKDGMETDDIYVKPSKVTCEGFISTSTFSYM</sequence>
<dbReference type="EnsemblMetazoa" id="GAUT000634-RA">
    <property type="protein sequence ID" value="GAUT000634-PA"/>
    <property type="gene ID" value="GAUT000634"/>
</dbReference>
<dbReference type="Proteomes" id="UP000078200">
    <property type="component" value="Unassembled WGS sequence"/>
</dbReference>
<protein>
    <submittedName>
        <fullName evidence="1">Uncharacterized protein</fullName>
    </submittedName>
</protein>
<keyword evidence="2" id="KW-1185">Reference proteome</keyword>
<reference evidence="1" key="1">
    <citation type="submission" date="2020-05" db="UniProtKB">
        <authorList>
            <consortium name="EnsemblMetazoa"/>
        </authorList>
    </citation>
    <scope>IDENTIFICATION</scope>
    <source>
        <strain evidence="1">TTRI</strain>
    </source>
</reference>
<name>A0A1A9UD89_GLOAU</name>
<organism evidence="1 2">
    <name type="scientific">Glossina austeni</name>
    <name type="common">Savannah tsetse fly</name>
    <dbReference type="NCBI Taxonomy" id="7395"/>
    <lineage>
        <taxon>Eukaryota</taxon>
        <taxon>Metazoa</taxon>
        <taxon>Ecdysozoa</taxon>
        <taxon>Arthropoda</taxon>
        <taxon>Hexapoda</taxon>
        <taxon>Insecta</taxon>
        <taxon>Pterygota</taxon>
        <taxon>Neoptera</taxon>
        <taxon>Endopterygota</taxon>
        <taxon>Diptera</taxon>
        <taxon>Brachycera</taxon>
        <taxon>Muscomorpha</taxon>
        <taxon>Hippoboscoidea</taxon>
        <taxon>Glossinidae</taxon>
        <taxon>Glossina</taxon>
    </lineage>
</organism>
<evidence type="ECO:0000313" key="2">
    <source>
        <dbReference type="Proteomes" id="UP000078200"/>
    </source>
</evidence>
<dbReference type="VEuPathDB" id="VectorBase:GAUT000634"/>
<accession>A0A1A9UD89</accession>
<dbReference type="AlphaFoldDB" id="A0A1A9UD89"/>
<evidence type="ECO:0000313" key="1">
    <source>
        <dbReference type="EnsemblMetazoa" id="GAUT000634-PA"/>
    </source>
</evidence>
<proteinExistence type="predicted"/>